<keyword evidence="1" id="KW-1133">Transmembrane helix</keyword>
<sequence length="99" mass="11797">MKHIEYSSNSYANSSVSGESPVYIIVTLLVSCISCINLNFPVSFFLLTNHLFPYDDLEGFKTPELAFKFINSRTLFFNTVEKWVWFMIPRYKRNFFYFY</sequence>
<dbReference type="EMBL" id="LSSM01005440">
    <property type="protein sequence ID" value="OMJ12694.1"/>
    <property type="molecule type" value="Genomic_DNA"/>
</dbReference>
<keyword evidence="3" id="KW-1185">Reference proteome</keyword>
<keyword evidence="1" id="KW-0812">Transmembrane</keyword>
<name>A0A1R1XDI2_9FUNG</name>
<comment type="caution">
    <text evidence="2">The sequence shown here is derived from an EMBL/GenBank/DDBJ whole genome shotgun (WGS) entry which is preliminary data.</text>
</comment>
<evidence type="ECO:0000313" key="3">
    <source>
        <dbReference type="Proteomes" id="UP000187429"/>
    </source>
</evidence>
<feature type="transmembrane region" description="Helical" evidence="1">
    <location>
        <begin position="20"/>
        <end position="40"/>
    </location>
</feature>
<dbReference type="AlphaFoldDB" id="A0A1R1XDI2"/>
<proteinExistence type="predicted"/>
<reference evidence="3" key="1">
    <citation type="submission" date="2017-01" db="EMBL/GenBank/DDBJ databases">
        <authorList>
            <person name="Wang Y."/>
            <person name="White M."/>
            <person name="Kvist S."/>
            <person name="Moncalvo J.-M."/>
        </authorList>
    </citation>
    <scope>NUCLEOTIDE SEQUENCE [LARGE SCALE GENOMIC DNA]</scope>
    <source>
        <strain evidence="3">ID-206-W2</strain>
    </source>
</reference>
<organism evidence="2 3">
    <name type="scientific">Smittium culicis</name>
    <dbReference type="NCBI Taxonomy" id="133412"/>
    <lineage>
        <taxon>Eukaryota</taxon>
        <taxon>Fungi</taxon>
        <taxon>Fungi incertae sedis</taxon>
        <taxon>Zoopagomycota</taxon>
        <taxon>Kickxellomycotina</taxon>
        <taxon>Harpellomycetes</taxon>
        <taxon>Harpellales</taxon>
        <taxon>Legeriomycetaceae</taxon>
        <taxon>Smittium</taxon>
    </lineage>
</organism>
<keyword evidence="1" id="KW-0472">Membrane</keyword>
<dbReference type="PROSITE" id="PS51257">
    <property type="entry name" value="PROKAR_LIPOPROTEIN"/>
    <property type="match status" value="1"/>
</dbReference>
<accession>A0A1R1XDI2</accession>
<gene>
    <name evidence="2" type="ORF">AYI69_g9310</name>
</gene>
<evidence type="ECO:0000313" key="2">
    <source>
        <dbReference type="EMBL" id="OMJ12694.1"/>
    </source>
</evidence>
<dbReference type="Proteomes" id="UP000187429">
    <property type="component" value="Unassembled WGS sequence"/>
</dbReference>
<evidence type="ECO:0000256" key="1">
    <source>
        <dbReference type="SAM" id="Phobius"/>
    </source>
</evidence>
<protein>
    <submittedName>
        <fullName evidence="2">Uncharacterized protein</fullName>
    </submittedName>
</protein>